<protein>
    <submittedName>
        <fullName evidence="1">Aminotransferase class IV family protein</fullName>
    </submittedName>
</protein>
<comment type="caution">
    <text evidence="1">The sequence shown here is derived from an EMBL/GenBank/DDBJ whole genome shotgun (WGS) entry which is preliminary data.</text>
</comment>
<evidence type="ECO:0000313" key="1">
    <source>
        <dbReference type="EMBL" id="MCA9729174.1"/>
    </source>
</evidence>
<proteinExistence type="predicted"/>
<dbReference type="PANTHER" id="PTHR47703">
    <property type="entry name" value="D-AMINOACID AMINOTRANSFERASE-LIKE PLP-DEPENDENT ENZYMES SUPERFAMILY PROTEIN"/>
    <property type="match status" value="1"/>
</dbReference>
<dbReference type="Gene3D" id="3.30.470.10">
    <property type="match status" value="1"/>
</dbReference>
<dbReference type="InterPro" id="IPR043132">
    <property type="entry name" value="BCAT-like_C"/>
</dbReference>
<dbReference type="SUPFAM" id="SSF56752">
    <property type="entry name" value="D-aminoacid aminotransferase-like PLP-dependent enzymes"/>
    <property type="match status" value="1"/>
</dbReference>
<dbReference type="InterPro" id="IPR036038">
    <property type="entry name" value="Aminotransferase-like"/>
</dbReference>
<reference evidence="1" key="2">
    <citation type="journal article" date="2021" name="Microbiome">
        <title>Successional dynamics and alternative stable states in a saline activated sludge microbial community over 9 years.</title>
        <authorList>
            <person name="Wang Y."/>
            <person name="Ye J."/>
            <person name="Ju F."/>
            <person name="Liu L."/>
            <person name="Boyd J.A."/>
            <person name="Deng Y."/>
            <person name="Parks D.H."/>
            <person name="Jiang X."/>
            <person name="Yin X."/>
            <person name="Woodcroft B.J."/>
            <person name="Tyson G.W."/>
            <person name="Hugenholtz P."/>
            <person name="Polz M.F."/>
            <person name="Zhang T."/>
        </authorList>
    </citation>
    <scope>NUCLEOTIDE SEQUENCE</scope>
    <source>
        <strain evidence="1">HKST-UBA01</strain>
    </source>
</reference>
<dbReference type="GO" id="GO:0008483">
    <property type="term" value="F:transaminase activity"/>
    <property type="evidence" value="ECO:0007669"/>
    <property type="project" value="UniProtKB-KW"/>
</dbReference>
<accession>A0A956M148</accession>
<sequence>MPDQVLCRVHGPDGGRRVSCPADSLAEAARFEPAAGVYTVDRTYPGGKVVALDRHFDRLEGSARAEGMLLRVDRAALRTLLREMLDESGFDLARFRLSVAEDRPDEVRITMERFRPVPLEVRSKGVRCVRVGSHRYHPQSKTLGWMHGREALPESVYEGLLSSSAGEILEGLSSNFFAITADTLRTAGDEVLFGMARGVVLQIAPAIVAVALRAISWDEITQCQESFLTSSTRGIIPIVRIDDRQIGNGTPGPRTLELARVYESWITAHLEDLTA</sequence>
<dbReference type="Pfam" id="PF01063">
    <property type="entry name" value="Aminotran_4"/>
    <property type="match status" value="1"/>
</dbReference>
<dbReference type="CDD" id="cd00449">
    <property type="entry name" value="PLPDE_IV"/>
    <property type="match status" value="1"/>
</dbReference>
<dbReference type="InterPro" id="IPR043131">
    <property type="entry name" value="BCAT-like_N"/>
</dbReference>
<dbReference type="AlphaFoldDB" id="A0A956M148"/>
<dbReference type="InterPro" id="IPR001544">
    <property type="entry name" value="Aminotrans_IV"/>
</dbReference>
<dbReference type="Gene3D" id="3.20.10.10">
    <property type="entry name" value="D-amino Acid Aminotransferase, subunit A, domain 2"/>
    <property type="match status" value="1"/>
</dbReference>
<organism evidence="1 2">
    <name type="scientific">Eiseniibacteriota bacterium</name>
    <dbReference type="NCBI Taxonomy" id="2212470"/>
    <lineage>
        <taxon>Bacteria</taxon>
        <taxon>Candidatus Eiseniibacteriota</taxon>
    </lineage>
</organism>
<gene>
    <name evidence="1" type="ORF">KC729_15910</name>
</gene>
<keyword evidence="1" id="KW-0808">Transferase</keyword>
<keyword evidence="1" id="KW-0032">Aminotransferase</keyword>
<dbReference type="Proteomes" id="UP000697710">
    <property type="component" value="Unassembled WGS sequence"/>
</dbReference>
<name>A0A956M148_UNCEI</name>
<dbReference type="PANTHER" id="PTHR47703:SF2">
    <property type="entry name" value="D-AMINOACID AMINOTRANSFERASE-LIKE PLP-DEPENDENT ENZYMES SUPERFAMILY PROTEIN"/>
    <property type="match status" value="1"/>
</dbReference>
<evidence type="ECO:0000313" key="2">
    <source>
        <dbReference type="Proteomes" id="UP000697710"/>
    </source>
</evidence>
<reference evidence="1" key="1">
    <citation type="submission" date="2020-04" db="EMBL/GenBank/DDBJ databases">
        <authorList>
            <person name="Zhang T."/>
        </authorList>
    </citation>
    <scope>NUCLEOTIDE SEQUENCE</scope>
    <source>
        <strain evidence="1">HKST-UBA01</strain>
    </source>
</reference>
<dbReference type="EMBL" id="JAGQHR010000596">
    <property type="protein sequence ID" value="MCA9729174.1"/>
    <property type="molecule type" value="Genomic_DNA"/>
</dbReference>